<keyword evidence="3" id="KW-1185">Reference proteome</keyword>
<dbReference type="GO" id="GO:0006269">
    <property type="term" value="P:DNA replication, synthesis of primer"/>
    <property type="evidence" value="ECO:0007669"/>
    <property type="project" value="InterPro"/>
</dbReference>
<proteinExistence type="predicted"/>
<dbReference type="InterPro" id="IPR013173">
    <property type="entry name" value="DNA_primase_DnaG_DnaB-bd_dom"/>
</dbReference>
<accession>A0A4S5ETV1</accession>
<sequence>TELSAAATEEGLRRSVTALAVERVLCDHDVDDRYVDEQMSRVQELHVTRRITDLKSRVQRLNPVADAEAFNRVYGELIALEQHKHQLRERGVGAA</sequence>
<name>A0A4S5ETV1_9ACTN</name>
<dbReference type="EMBL" id="SSXH01000030">
    <property type="protein sequence ID" value="THJ75921.1"/>
    <property type="molecule type" value="Genomic_DNA"/>
</dbReference>
<evidence type="ECO:0000313" key="3">
    <source>
        <dbReference type="Proteomes" id="UP000305282"/>
    </source>
</evidence>
<comment type="caution">
    <text evidence="2">The sequence shown here is derived from an EMBL/GenBank/DDBJ whole genome shotgun (WGS) entry which is preliminary data.</text>
</comment>
<dbReference type="AlphaFoldDB" id="A0A4S5ETV1"/>
<gene>
    <name evidence="2" type="ORF">E7Y31_02705</name>
</gene>
<feature type="non-terminal residue" evidence="2">
    <location>
        <position position="1"/>
    </location>
</feature>
<dbReference type="Pfam" id="PF08278">
    <property type="entry name" value="DnaG_DnaB_bind"/>
    <property type="match status" value="1"/>
</dbReference>
<dbReference type="Proteomes" id="UP000305282">
    <property type="component" value="Unassembled WGS sequence"/>
</dbReference>
<feature type="domain" description="DNA primase DnaG DnaB-binding" evidence="1">
    <location>
        <begin position="9"/>
        <end position="72"/>
    </location>
</feature>
<reference evidence="2 3" key="1">
    <citation type="submission" date="2019-04" db="EMBL/GenBank/DDBJ databases">
        <title>Draft genome sequences for three unisolated Alnus-infective Frankia Sp+ strains, AgTrS, AiOr and AvVan, the first sequenced Frankia strains able to sporulate in-planta.</title>
        <authorList>
            <person name="Bethencourt L."/>
            <person name="Vautrin F."/>
            <person name="Taib N."/>
            <person name="Dubost A."/>
            <person name="Castro-Garcia L."/>
            <person name="Imbaud O."/>
            <person name="Abrouk D."/>
            <person name="Fournier P."/>
            <person name="Briolay J."/>
            <person name="Nguyen A."/>
            <person name="Normand P."/>
            <person name="Fernandez M.P."/>
            <person name="Brochier-Armanet C."/>
            <person name="Herrera-Belaroussi A."/>
        </authorList>
    </citation>
    <scope>NUCLEOTIDE SEQUENCE [LARGE SCALE GENOMIC DNA]</scope>
    <source>
        <strain evidence="2 3">AvVan</strain>
    </source>
</reference>
<organism evidence="2 3">
    <name type="scientific">Candidatus Frankia alpina</name>
    <dbReference type="NCBI Taxonomy" id="2699483"/>
    <lineage>
        <taxon>Bacteria</taxon>
        <taxon>Bacillati</taxon>
        <taxon>Actinomycetota</taxon>
        <taxon>Actinomycetes</taxon>
        <taxon>Frankiales</taxon>
        <taxon>Frankiaceae</taxon>
        <taxon>Frankia</taxon>
    </lineage>
</organism>
<protein>
    <submittedName>
        <fullName evidence="2">DNA primase</fullName>
    </submittedName>
</protein>
<evidence type="ECO:0000259" key="1">
    <source>
        <dbReference type="Pfam" id="PF08278"/>
    </source>
</evidence>
<evidence type="ECO:0000313" key="2">
    <source>
        <dbReference type="EMBL" id="THJ75921.1"/>
    </source>
</evidence>